<dbReference type="Proteomes" id="UP001157440">
    <property type="component" value="Unassembled WGS sequence"/>
</dbReference>
<feature type="domain" description="CBS" evidence="4">
    <location>
        <begin position="72"/>
        <end position="133"/>
    </location>
</feature>
<organism evidence="5 6">
    <name type="scientific">Methylobacterium tardum</name>
    <dbReference type="NCBI Taxonomy" id="374432"/>
    <lineage>
        <taxon>Bacteria</taxon>
        <taxon>Pseudomonadati</taxon>
        <taxon>Pseudomonadota</taxon>
        <taxon>Alphaproteobacteria</taxon>
        <taxon>Hyphomicrobiales</taxon>
        <taxon>Methylobacteriaceae</taxon>
        <taxon>Methylobacterium</taxon>
    </lineage>
</organism>
<dbReference type="Pfam" id="PF00571">
    <property type="entry name" value="CBS"/>
    <property type="match status" value="2"/>
</dbReference>
<keyword evidence="6" id="KW-1185">Reference proteome</keyword>
<dbReference type="InterPro" id="IPR046342">
    <property type="entry name" value="CBS_dom_sf"/>
</dbReference>
<dbReference type="PANTHER" id="PTHR43080:SF2">
    <property type="entry name" value="CBS DOMAIN-CONTAINING PROTEIN"/>
    <property type="match status" value="1"/>
</dbReference>
<dbReference type="InterPro" id="IPR000644">
    <property type="entry name" value="CBS_dom"/>
</dbReference>
<evidence type="ECO:0000256" key="3">
    <source>
        <dbReference type="SAM" id="MobiDB-lite"/>
    </source>
</evidence>
<sequence length="305" mass="31553">MQVCDVMTSGVRAIEPNRTVRDAARLMDELNVGILPVCRDRLLVGVITDRDIVVRSTAAGQAPGDQRVQEILTADVTTCQAEEDSGAVLGRMRALQIRRMPVVDRDGQIVGLLSLGDLAAAGAPNTGAALHDISFPAEPDRSGTPSSGRADPTRNARPIPLSAEEQQELARRLAKPPEPRRDAGRAPDPDGAGQASRDEDDVRAAFGIAGSPASGGSGRMPGGFGGDGYNTYGARFGPGEAQPRPATLSDDVNHIPTPDAALDGPVGDEGGGPSTSPKPQIEEGHVGRVVFSSRPDDPAGGPGRG</sequence>
<gene>
    <name evidence="5" type="ORF">GCM10007890_09990</name>
</gene>
<protein>
    <recommendedName>
        <fullName evidence="4">CBS domain-containing protein</fullName>
    </recommendedName>
</protein>
<feature type="compositionally biased region" description="Basic and acidic residues" evidence="3">
    <location>
        <begin position="168"/>
        <end position="188"/>
    </location>
</feature>
<accession>A0AA37TF23</accession>
<feature type="compositionally biased region" description="Gly residues" evidence="3">
    <location>
        <begin position="213"/>
        <end position="228"/>
    </location>
</feature>
<dbReference type="SMART" id="SM00116">
    <property type="entry name" value="CBS"/>
    <property type="match status" value="2"/>
</dbReference>
<proteinExistence type="predicted"/>
<name>A0AA37TF23_9HYPH</name>
<evidence type="ECO:0000313" key="5">
    <source>
        <dbReference type="EMBL" id="GLS68987.1"/>
    </source>
</evidence>
<dbReference type="Gene3D" id="3.10.580.10">
    <property type="entry name" value="CBS-domain"/>
    <property type="match status" value="1"/>
</dbReference>
<feature type="domain" description="CBS" evidence="4">
    <location>
        <begin position="7"/>
        <end position="63"/>
    </location>
</feature>
<dbReference type="InterPro" id="IPR051257">
    <property type="entry name" value="Diverse_CBS-Domain"/>
</dbReference>
<evidence type="ECO:0000256" key="1">
    <source>
        <dbReference type="ARBA" id="ARBA00023122"/>
    </source>
</evidence>
<keyword evidence="1 2" id="KW-0129">CBS domain</keyword>
<dbReference type="AlphaFoldDB" id="A0AA37TF23"/>
<dbReference type="CDD" id="cd04622">
    <property type="entry name" value="CBS_pair_HRP1_like"/>
    <property type="match status" value="1"/>
</dbReference>
<evidence type="ECO:0000256" key="2">
    <source>
        <dbReference type="PROSITE-ProRule" id="PRU00703"/>
    </source>
</evidence>
<evidence type="ECO:0000313" key="6">
    <source>
        <dbReference type="Proteomes" id="UP001157440"/>
    </source>
</evidence>
<comment type="caution">
    <text evidence="5">The sequence shown here is derived from an EMBL/GenBank/DDBJ whole genome shotgun (WGS) entry which is preliminary data.</text>
</comment>
<dbReference type="SUPFAM" id="SSF54631">
    <property type="entry name" value="CBS-domain pair"/>
    <property type="match status" value="1"/>
</dbReference>
<dbReference type="PANTHER" id="PTHR43080">
    <property type="entry name" value="CBS DOMAIN-CONTAINING PROTEIN CBSX3, MITOCHONDRIAL"/>
    <property type="match status" value="1"/>
</dbReference>
<dbReference type="RefSeq" id="WP_238199087.1">
    <property type="nucleotide sequence ID" value="NZ_BPQZ01000031.1"/>
</dbReference>
<evidence type="ECO:0000259" key="4">
    <source>
        <dbReference type="PROSITE" id="PS51371"/>
    </source>
</evidence>
<feature type="region of interest" description="Disordered" evidence="3">
    <location>
        <begin position="130"/>
        <end position="305"/>
    </location>
</feature>
<dbReference type="PROSITE" id="PS51371">
    <property type="entry name" value="CBS"/>
    <property type="match status" value="2"/>
</dbReference>
<reference evidence="6" key="1">
    <citation type="journal article" date="2019" name="Int. J. Syst. Evol. Microbiol.">
        <title>The Global Catalogue of Microorganisms (GCM) 10K type strain sequencing project: providing services to taxonomists for standard genome sequencing and annotation.</title>
        <authorList>
            <consortium name="The Broad Institute Genomics Platform"/>
            <consortium name="The Broad Institute Genome Sequencing Center for Infectious Disease"/>
            <person name="Wu L."/>
            <person name="Ma J."/>
        </authorList>
    </citation>
    <scope>NUCLEOTIDE SEQUENCE [LARGE SCALE GENOMIC DNA]</scope>
    <source>
        <strain evidence="6">NBRC 103632</strain>
    </source>
</reference>
<dbReference type="EMBL" id="BSPL01000009">
    <property type="protein sequence ID" value="GLS68987.1"/>
    <property type="molecule type" value="Genomic_DNA"/>
</dbReference>